<evidence type="ECO:0000313" key="1">
    <source>
        <dbReference type="EMBL" id="KPW97855.1"/>
    </source>
</evidence>
<dbReference type="AlphaFoldDB" id="A0A0P9NGI6"/>
<dbReference type="Proteomes" id="UP000050356">
    <property type="component" value="Unassembled WGS sequence"/>
</dbReference>
<evidence type="ECO:0000313" key="2">
    <source>
        <dbReference type="Proteomes" id="UP000050356"/>
    </source>
</evidence>
<sequence>MCVCGNELGINQAFTDQHMEDAVKQRNVGARLNRQVQVRQFAGIGAPWVDDDEFHLRATAFCFFQATKKNRVRVGHVAADDHHAIAQFDIFIAARRCVGAQAALVAGHGRRHAQP</sequence>
<organism evidence="1 2">
    <name type="scientific">Pseudomonas syringae pv. cerasicola</name>
    <dbReference type="NCBI Taxonomy" id="264451"/>
    <lineage>
        <taxon>Bacteria</taxon>
        <taxon>Pseudomonadati</taxon>
        <taxon>Pseudomonadota</taxon>
        <taxon>Gammaproteobacteria</taxon>
        <taxon>Pseudomonadales</taxon>
        <taxon>Pseudomonadaceae</taxon>
        <taxon>Pseudomonas</taxon>
        <taxon>Pseudomonas syringae</taxon>
    </lineage>
</organism>
<reference evidence="1 2" key="1">
    <citation type="submission" date="2015-09" db="EMBL/GenBank/DDBJ databases">
        <title>Genome announcement of multiple Pseudomonas syringae strains.</title>
        <authorList>
            <person name="Thakur S."/>
            <person name="Wang P.W."/>
            <person name="Gong Y."/>
            <person name="Weir B.S."/>
            <person name="Guttman D.S."/>
        </authorList>
    </citation>
    <scope>NUCLEOTIDE SEQUENCE [LARGE SCALE GENOMIC DNA]</scope>
    <source>
        <strain evidence="1 2">ICMP17524</strain>
    </source>
</reference>
<proteinExistence type="predicted"/>
<dbReference type="EMBL" id="LJQA01000234">
    <property type="protein sequence ID" value="KPW97855.1"/>
    <property type="molecule type" value="Genomic_DNA"/>
</dbReference>
<name>A0A0P9NGI6_PSESX</name>
<gene>
    <name evidence="1" type="ORF">ALO50_200135</name>
</gene>
<accession>A0A0P9NGI6</accession>
<protein>
    <submittedName>
        <fullName evidence="1">Uncharacterized protein</fullName>
    </submittedName>
</protein>
<comment type="caution">
    <text evidence="1">The sequence shown here is derived from an EMBL/GenBank/DDBJ whole genome shotgun (WGS) entry which is preliminary data.</text>
</comment>